<dbReference type="EMBL" id="CM056815">
    <property type="protein sequence ID" value="KAJ8628692.1"/>
    <property type="molecule type" value="Genomic_DNA"/>
</dbReference>
<reference evidence="1 2" key="1">
    <citation type="journal article" date="2022" name="Hortic Res">
        <title>A haplotype resolved chromosomal level avocado genome allows analysis of novel avocado genes.</title>
        <authorList>
            <person name="Nath O."/>
            <person name="Fletcher S.J."/>
            <person name="Hayward A."/>
            <person name="Shaw L.M."/>
            <person name="Masouleh A.K."/>
            <person name="Furtado A."/>
            <person name="Henry R.J."/>
            <person name="Mitter N."/>
        </authorList>
    </citation>
    <scope>NUCLEOTIDE SEQUENCE [LARGE SCALE GENOMIC DNA]</scope>
    <source>
        <strain evidence="2">cv. Hass</strain>
    </source>
</reference>
<evidence type="ECO:0000313" key="1">
    <source>
        <dbReference type="EMBL" id="KAJ8628692.1"/>
    </source>
</evidence>
<comment type="caution">
    <text evidence="1">The sequence shown here is derived from an EMBL/GenBank/DDBJ whole genome shotgun (WGS) entry which is preliminary data.</text>
</comment>
<gene>
    <name evidence="1" type="ORF">MRB53_022015</name>
</gene>
<accession>A0ACC2L5F4</accession>
<dbReference type="Proteomes" id="UP001234297">
    <property type="component" value="Chromosome 7"/>
</dbReference>
<evidence type="ECO:0000313" key="2">
    <source>
        <dbReference type="Proteomes" id="UP001234297"/>
    </source>
</evidence>
<keyword evidence="2" id="KW-1185">Reference proteome</keyword>
<name>A0ACC2L5F4_PERAE</name>
<organism evidence="1 2">
    <name type="scientific">Persea americana</name>
    <name type="common">Avocado</name>
    <dbReference type="NCBI Taxonomy" id="3435"/>
    <lineage>
        <taxon>Eukaryota</taxon>
        <taxon>Viridiplantae</taxon>
        <taxon>Streptophyta</taxon>
        <taxon>Embryophyta</taxon>
        <taxon>Tracheophyta</taxon>
        <taxon>Spermatophyta</taxon>
        <taxon>Magnoliopsida</taxon>
        <taxon>Magnoliidae</taxon>
        <taxon>Laurales</taxon>
        <taxon>Lauraceae</taxon>
        <taxon>Persea</taxon>
    </lineage>
</organism>
<protein>
    <submittedName>
        <fullName evidence="1">Uncharacterized protein</fullName>
    </submittedName>
</protein>
<sequence length="126" mass="13847">MEEKKRAPVLFRFNQRWGVNEGEFSTAPVPQRKGEGRRAKTRRAGRRDGLAVEIDSKCLETQGAGASSGDGAATTMMPGVGRKVWDSVCGGFRETVDKRGFGWEGSGFRWWGLAEMGFVRKGFGIS</sequence>
<proteinExistence type="predicted"/>